<dbReference type="PROSITE" id="PS00197">
    <property type="entry name" value="2FE2S_FER_1"/>
    <property type="match status" value="1"/>
</dbReference>
<dbReference type="GO" id="GO:0016491">
    <property type="term" value="F:oxidoreductase activity"/>
    <property type="evidence" value="ECO:0007669"/>
    <property type="project" value="InterPro"/>
</dbReference>
<dbReference type="Pfam" id="PF00111">
    <property type="entry name" value="Fer2"/>
    <property type="match status" value="1"/>
</dbReference>
<dbReference type="PANTHER" id="PTHR45444:SF3">
    <property type="entry name" value="XANTHINE DEHYDROGENASE"/>
    <property type="match status" value="1"/>
</dbReference>
<evidence type="ECO:0000259" key="3">
    <source>
        <dbReference type="Pfam" id="PF00111"/>
    </source>
</evidence>
<evidence type="ECO:0000256" key="1">
    <source>
        <dbReference type="ARBA" id="ARBA00022714"/>
    </source>
</evidence>
<dbReference type="Proteomes" id="UP000887540">
    <property type="component" value="Unplaced"/>
</dbReference>
<keyword evidence="4" id="KW-1185">Reference proteome</keyword>
<feature type="domain" description="2Fe-2S ferredoxin-type" evidence="3">
    <location>
        <begin position="13"/>
        <end position="62"/>
    </location>
</feature>
<keyword evidence="2" id="KW-0411">Iron-sulfur</keyword>
<dbReference type="InterPro" id="IPR036010">
    <property type="entry name" value="2Fe-2S_ferredoxin-like_sf"/>
</dbReference>
<dbReference type="CDD" id="cd00207">
    <property type="entry name" value="fer2"/>
    <property type="match status" value="1"/>
</dbReference>
<dbReference type="SUPFAM" id="SSF54292">
    <property type="entry name" value="2Fe-2S ferredoxin-like"/>
    <property type="match status" value="1"/>
</dbReference>
<dbReference type="InterPro" id="IPR006058">
    <property type="entry name" value="2Fe2S_fd_BS"/>
</dbReference>
<keyword evidence="1" id="KW-0001">2Fe-2S</keyword>
<keyword evidence="1" id="KW-0408">Iron</keyword>
<dbReference type="AlphaFoldDB" id="A0A914DGB8"/>
<accession>A0A914DGB8</accession>
<reference evidence="5" key="1">
    <citation type="submission" date="2022-11" db="UniProtKB">
        <authorList>
            <consortium name="WormBaseParasite"/>
        </authorList>
    </citation>
    <scope>IDENTIFICATION</scope>
</reference>
<dbReference type="InterPro" id="IPR012675">
    <property type="entry name" value="Beta-grasp_dom_sf"/>
</dbReference>
<protein>
    <submittedName>
        <fullName evidence="5">2Fe-2S ferredoxin-type domain-containing protein</fullName>
    </submittedName>
</protein>
<dbReference type="InterPro" id="IPR001041">
    <property type="entry name" value="2Fe-2S_ferredoxin-type"/>
</dbReference>
<sequence length="69" mass="7595">MELLHPAEEKLIFYVNGKRIEESNVDPLTTLAVYLRDYCLTGTKIGCNEGGCGACTVMISDLDPTTEQI</sequence>
<organism evidence="4 5">
    <name type="scientific">Acrobeloides nanus</name>
    <dbReference type="NCBI Taxonomy" id="290746"/>
    <lineage>
        <taxon>Eukaryota</taxon>
        <taxon>Metazoa</taxon>
        <taxon>Ecdysozoa</taxon>
        <taxon>Nematoda</taxon>
        <taxon>Chromadorea</taxon>
        <taxon>Rhabditida</taxon>
        <taxon>Tylenchina</taxon>
        <taxon>Cephalobomorpha</taxon>
        <taxon>Cephaloboidea</taxon>
        <taxon>Cephalobidae</taxon>
        <taxon>Acrobeloides</taxon>
    </lineage>
</organism>
<proteinExistence type="predicted"/>
<dbReference type="GO" id="GO:0051537">
    <property type="term" value="F:2 iron, 2 sulfur cluster binding"/>
    <property type="evidence" value="ECO:0007669"/>
    <property type="project" value="UniProtKB-KW"/>
</dbReference>
<dbReference type="InterPro" id="IPR016208">
    <property type="entry name" value="Ald_Oxase/xanthine_DH-like"/>
</dbReference>
<dbReference type="GO" id="GO:0005506">
    <property type="term" value="F:iron ion binding"/>
    <property type="evidence" value="ECO:0007669"/>
    <property type="project" value="InterPro"/>
</dbReference>
<dbReference type="Gene3D" id="3.10.20.30">
    <property type="match status" value="1"/>
</dbReference>
<name>A0A914DGB8_9BILA</name>
<keyword evidence="1" id="KW-0479">Metal-binding</keyword>
<evidence type="ECO:0000313" key="5">
    <source>
        <dbReference type="WBParaSite" id="ACRNAN_scaffold2405.g27504.t1"/>
    </source>
</evidence>
<evidence type="ECO:0000313" key="4">
    <source>
        <dbReference type="Proteomes" id="UP000887540"/>
    </source>
</evidence>
<evidence type="ECO:0000256" key="2">
    <source>
        <dbReference type="ARBA" id="ARBA00023014"/>
    </source>
</evidence>
<dbReference type="PANTHER" id="PTHR45444">
    <property type="entry name" value="XANTHINE DEHYDROGENASE"/>
    <property type="match status" value="1"/>
</dbReference>
<dbReference type="WBParaSite" id="ACRNAN_scaffold2405.g27504.t1">
    <property type="protein sequence ID" value="ACRNAN_scaffold2405.g27504.t1"/>
    <property type="gene ID" value="ACRNAN_scaffold2405.g27504"/>
</dbReference>